<organism evidence="1 2">
    <name type="scientific">Entomophthora muscae</name>
    <dbReference type="NCBI Taxonomy" id="34485"/>
    <lineage>
        <taxon>Eukaryota</taxon>
        <taxon>Fungi</taxon>
        <taxon>Fungi incertae sedis</taxon>
        <taxon>Zoopagomycota</taxon>
        <taxon>Entomophthoromycotina</taxon>
        <taxon>Entomophthoromycetes</taxon>
        <taxon>Entomophthorales</taxon>
        <taxon>Entomophthoraceae</taxon>
        <taxon>Entomophthora</taxon>
    </lineage>
</organism>
<dbReference type="EMBL" id="QTSX02005759">
    <property type="protein sequence ID" value="KAJ9057867.1"/>
    <property type="molecule type" value="Genomic_DNA"/>
</dbReference>
<sequence length="147" mass="15753">MSVPNDGSYPEVTTCNTGGLGGKISNPANEESLKPAPVISDTFPTNPSYTIAFNDNLPAPDARSFPEIPTRSGAGSKYLSNANYQVVKQKSSKAYSAEIVNGNPPVPDVTLTSLESQLQPTQAQESQSEYEAWKSSINTFQDKIIPI</sequence>
<name>A0ACC2S6E4_9FUNG</name>
<evidence type="ECO:0000313" key="1">
    <source>
        <dbReference type="EMBL" id="KAJ9057867.1"/>
    </source>
</evidence>
<protein>
    <submittedName>
        <fullName evidence="1">Uncharacterized protein</fullName>
    </submittedName>
</protein>
<feature type="non-terminal residue" evidence="1">
    <location>
        <position position="147"/>
    </location>
</feature>
<comment type="caution">
    <text evidence="1">The sequence shown here is derived from an EMBL/GenBank/DDBJ whole genome shotgun (WGS) entry which is preliminary data.</text>
</comment>
<evidence type="ECO:0000313" key="2">
    <source>
        <dbReference type="Proteomes" id="UP001165960"/>
    </source>
</evidence>
<dbReference type="Proteomes" id="UP001165960">
    <property type="component" value="Unassembled WGS sequence"/>
</dbReference>
<proteinExistence type="predicted"/>
<gene>
    <name evidence="1" type="ORF">DSO57_1018319</name>
</gene>
<reference evidence="1" key="1">
    <citation type="submission" date="2022-04" db="EMBL/GenBank/DDBJ databases">
        <title>Genome of the entomopathogenic fungus Entomophthora muscae.</title>
        <authorList>
            <person name="Elya C."/>
            <person name="Lovett B.R."/>
            <person name="Lee E."/>
            <person name="Macias A.M."/>
            <person name="Hajek A.E."/>
            <person name="De Bivort B.L."/>
            <person name="Kasson M.T."/>
            <person name="De Fine Licht H.H."/>
            <person name="Stajich J.E."/>
        </authorList>
    </citation>
    <scope>NUCLEOTIDE SEQUENCE</scope>
    <source>
        <strain evidence="1">Berkeley</strain>
    </source>
</reference>
<keyword evidence="2" id="KW-1185">Reference proteome</keyword>
<accession>A0ACC2S6E4</accession>